<comment type="caution">
    <text evidence="1">The sequence shown here is derived from an EMBL/GenBank/DDBJ whole genome shotgun (WGS) entry which is preliminary data.</text>
</comment>
<proteinExistence type="predicted"/>
<organism evidence="1 2">
    <name type="scientific">Aduncisulcus paluster</name>
    <dbReference type="NCBI Taxonomy" id="2918883"/>
    <lineage>
        <taxon>Eukaryota</taxon>
        <taxon>Metamonada</taxon>
        <taxon>Carpediemonas-like organisms</taxon>
        <taxon>Aduncisulcus</taxon>
    </lineage>
</organism>
<sequence length="398" mass="43564">MSFYGSIFAYTTGIKPIFMSSSESPEVGPSFVINMDKYKHKHAKEMQIDGKKLKKTKSRIVPSRTNSRLSSVPTASPSSLPLDQSMIKNDWIGNMLEISRWMYVAGAAESAARKARMDGCCTANANIFSAAVAHGTSMKAKSLEEHAELVHQIKHLCERELVQDDEDLEETIAKISSDCEKMAKVMDCAIFQPVALKDDTREEETTESGQTFEDIIAFEKSKIETPGDSPLGLEIDVYSVPQELREAEDALEGLERAFGVKGLKTGSNTALASAAVEFALKDDTREEETTESGQTFEDIIAFEKSKIETPGDSPLGLEIDVYSVPQELREAEDALEGLERAFGVKGLKTGSNTALASAAVECIKVTQSIQPILSDIAKDVSEIKSIEMSIAQQKRQSK</sequence>
<accession>A0ABQ5KJZ6</accession>
<keyword evidence="2" id="KW-1185">Reference proteome</keyword>
<gene>
    <name evidence="1" type="ORF">ADUPG1_006896</name>
</gene>
<dbReference type="Proteomes" id="UP001057375">
    <property type="component" value="Unassembled WGS sequence"/>
</dbReference>
<protein>
    <submittedName>
        <fullName evidence="1">Uncharacterized protein</fullName>
    </submittedName>
</protein>
<evidence type="ECO:0000313" key="1">
    <source>
        <dbReference type="EMBL" id="GKT32839.1"/>
    </source>
</evidence>
<dbReference type="EMBL" id="BQXS01010069">
    <property type="protein sequence ID" value="GKT32839.1"/>
    <property type="molecule type" value="Genomic_DNA"/>
</dbReference>
<name>A0ABQ5KJZ6_9EUKA</name>
<reference evidence="1" key="1">
    <citation type="submission" date="2022-03" db="EMBL/GenBank/DDBJ databases">
        <title>Draft genome sequence of Aduncisulcus paluster, a free-living microaerophilic Fornicata.</title>
        <authorList>
            <person name="Yuyama I."/>
            <person name="Kume K."/>
            <person name="Tamura T."/>
            <person name="Inagaki Y."/>
            <person name="Hashimoto T."/>
        </authorList>
    </citation>
    <scope>NUCLEOTIDE SEQUENCE</scope>
    <source>
        <strain evidence="1">NY0171</strain>
    </source>
</reference>
<evidence type="ECO:0000313" key="2">
    <source>
        <dbReference type="Proteomes" id="UP001057375"/>
    </source>
</evidence>